<dbReference type="PROSITE" id="PS51257">
    <property type="entry name" value="PROKAR_LIPOPROTEIN"/>
    <property type="match status" value="1"/>
</dbReference>
<comment type="caution">
    <text evidence="1">The sequence shown here is derived from an EMBL/GenBank/DDBJ whole genome shotgun (WGS) entry which is preliminary data.</text>
</comment>
<organism evidence="1 2">
    <name type="scientific">Anaerococcus tetradius</name>
    <dbReference type="NCBI Taxonomy" id="33036"/>
    <lineage>
        <taxon>Bacteria</taxon>
        <taxon>Bacillati</taxon>
        <taxon>Bacillota</taxon>
        <taxon>Tissierellia</taxon>
        <taxon>Tissierellales</taxon>
        <taxon>Peptoniphilaceae</taxon>
        <taxon>Anaerococcus</taxon>
    </lineage>
</organism>
<accession>A0A133KHY6</accession>
<dbReference type="AlphaFoldDB" id="A0A133KHY6"/>
<evidence type="ECO:0008006" key="3">
    <source>
        <dbReference type="Google" id="ProtNLM"/>
    </source>
</evidence>
<reference evidence="2" key="1">
    <citation type="submission" date="2016-01" db="EMBL/GenBank/DDBJ databases">
        <authorList>
            <person name="Mitreva M."/>
            <person name="Pepin K.H."/>
            <person name="Mihindukulasuriya K.A."/>
            <person name="Fulton R."/>
            <person name="Fronick C."/>
            <person name="O'Laughlin M."/>
            <person name="Miner T."/>
            <person name="Herter B."/>
            <person name="Rosa B.A."/>
            <person name="Cordes M."/>
            <person name="Tomlinson C."/>
            <person name="Wollam A."/>
            <person name="Palsikar V.B."/>
            <person name="Mardis E.R."/>
            <person name="Wilson R.K."/>
        </authorList>
    </citation>
    <scope>NUCLEOTIDE SEQUENCE [LARGE SCALE GENOMIC DNA]</scope>
    <source>
        <strain evidence="2">MJR8151</strain>
    </source>
</reference>
<protein>
    <recommendedName>
        <fullName evidence="3">Lipoprotein</fullName>
    </recommendedName>
</protein>
<gene>
    <name evidence="1" type="ORF">HMPREF3200_00209</name>
</gene>
<dbReference type="EMBL" id="LRPM01000005">
    <property type="protein sequence ID" value="KWZ79151.1"/>
    <property type="molecule type" value="Genomic_DNA"/>
</dbReference>
<dbReference type="OrthoDB" id="1690001at2"/>
<proteinExistence type="predicted"/>
<sequence>MIFKQHFEEKIMIKKISLLFLAIFLLGCKGNQQKNSPSQEEKTNTNYPFCQIDGVKEDDSLYTRSNSFSLPSDIKTDQDKAYSKDELANLDYDKEILFSNIYIRLPKRSKIFTDGNKYYIDFPYSESYNIFISFDKIKNDEILKSKDILRAAEIFSKTINYEETRLCKPIRNKMTNIDSAYFVTDKKDRRITHLLVDSPNGIIHFAINENKKLSDKSKDIMSDLLIAMYKEADDPLEIGKDFTDYTKDINVFASKKIDLDDLKIRIPEDFKLSQDKNGIKAFISKKNGNVISEIIMKYDNKDEIKLEDSYDINSGSIIYPANIVTSDLASFGRINKVSFMKGKARLYMPSYSLKGDKIVIDTDKGYLSLFVLGPINDNNQTNIMSTSIINSIEK</sequence>
<keyword evidence="2" id="KW-1185">Reference proteome</keyword>
<dbReference type="Proteomes" id="UP000070383">
    <property type="component" value="Unassembled WGS sequence"/>
</dbReference>
<dbReference type="PATRIC" id="fig|33036.3.peg.212"/>
<name>A0A133KHY6_9FIRM</name>
<evidence type="ECO:0000313" key="2">
    <source>
        <dbReference type="Proteomes" id="UP000070383"/>
    </source>
</evidence>
<evidence type="ECO:0000313" key="1">
    <source>
        <dbReference type="EMBL" id="KWZ79151.1"/>
    </source>
</evidence>
<dbReference type="STRING" id="33036.HMPREF3200_00209"/>